<dbReference type="EC" id="2.1.1.176" evidence="4"/>
<protein>
    <recommendedName>
        <fullName evidence="4">16S rRNA (cytosine(967)-C(5))-methyltransferase</fullName>
        <ecNumber evidence="4">2.1.1.176</ecNumber>
    </recommendedName>
    <alternativeName>
        <fullName evidence="11">16S rRNA m5C967 methyltransferase</fullName>
    </alternativeName>
    <alternativeName>
        <fullName evidence="12">rRNA (cytosine-C(5)-)-methyltransferase RsmB</fullName>
    </alternativeName>
</protein>
<dbReference type="NCBIfam" id="TIGR00563">
    <property type="entry name" value="rsmB"/>
    <property type="match status" value="1"/>
</dbReference>
<evidence type="ECO:0000256" key="1">
    <source>
        <dbReference type="ARBA" id="ARBA00002724"/>
    </source>
</evidence>
<keyword evidence="10 14" id="KW-0694">RNA-binding</keyword>
<dbReference type="EMBL" id="SNZH01000008">
    <property type="protein sequence ID" value="TDR42521.1"/>
    <property type="molecule type" value="Genomic_DNA"/>
</dbReference>
<evidence type="ECO:0000256" key="11">
    <source>
        <dbReference type="ARBA" id="ARBA00030399"/>
    </source>
</evidence>
<keyword evidence="9 14" id="KW-0949">S-adenosyl-L-methionine</keyword>
<dbReference type="InterPro" id="IPR006027">
    <property type="entry name" value="NusB_RsmB_TIM44"/>
</dbReference>
<dbReference type="InterPro" id="IPR018314">
    <property type="entry name" value="RsmB/NOL1/NOP2-like_CS"/>
</dbReference>
<feature type="binding site" evidence="14">
    <location>
        <position position="275"/>
    </location>
    <ligand>
        <name>S-adenosyl-L-methionine</name>
        <dbReference type="ChEBI" id="CHEBI:59789"/>
    </ligand>
</feature>
<gene>
    <name evidence="16" type="ORF">DFR29_108105</name>
</gene>
<dbReference type="PRINTS" id="PR02008">
    <property type="entry name" value="RCMTFAMILY"/>
</dbReference>
<evidence type="ECO:0000256" key="12">
    <source>
        <dbReference type="ARBA" id="ARBA00031088"/>
    </source>
</evidence>
<dbReference type="Gene3D" id="3.30.70.1170">
    <property type="entry name" value="Sun protein, domain 3"/>
    <property type="match status" value="1"/>
</dbReference>
<evidence type="ECO:0000313" key="16">
    <source>
        <dbReference type="EMBL" id="TDR42521.1"/>
    </source>
</evidence>
<keyword evidence="6" id="KW-0698">rRNA processing</keyword>
<keyword evidence="7 14" id="KW-0489">Methyltransferase</keyword>
<dbReference type="Pfam" id="PF01189">
    <property type="entry name" value="Methyltr_RsmB-F"/>
    <property type="match status" value="1"/>
</dbReference>
<evidence type="ECO:0000256" key="8">
    <source>
        <dbReference type="ARBA" id="ARBA00022679"/>
    </source>
</evidence>
<accession>A0A4R6YV26</accession>
<dbReference type="FunFam" id="3.40.50.150:FF:000022">
    <property type="entry name" value="Ribosomal RNA small subunit methyltransferase B"/>
    <property type="match status" value="1"/>
</dbReference>
<feature type="active site" description="Nucleophile" evidence="14">
    <location>
        <position position="373"/>
    </location>
</feature>
<dbReference type="InterPro" id="IPR049560">
    <property type="entry name" value="MeTrfase_RsmB-F_NOP2_cat"/>
</dbReference>
<evidence type="ECO:0000256" key="10">
    <source>
        <dbReference type="ARBA" id="ARBA00022884"/>
    </source>
</evidence>
<sequence length="433" mass="47130">MNDTRALAAQALDQIVRGGVSLRVAFAAVAPRLADPRDRALVSALLHEGSRWWLRYDHLIGHLLQKPLNRREPVVHALLVLGLVQLAVLGMPEYAAVAGTVEATRALKRPQLAGLVNAVLRRFLRERAGLEAALQADRALASAHPAWLAAELERDWPQDIDALLAANNTSAALTLRVNRRRAARDELIGRLLQAGYEAQAHAWLSDAIVLGASTDVTALPGYAQGHFSVQDGAAQLTPELLALQDGMRLLDACAAPGGKTAHCLEHYALDLTALDRDSARLANVRDNLTRLGVRAHIATGDAARPADWWDRRQFDRILLDAPCSATGVIRRQPDIRLHRRSGDIARLATEQTQLLDALWPLLRPGGRLLYATCSVLRRENEQQIGAFLARQADARALDAIPPRFGRAAGAGRQNLPGNDGMDGFFYAIVEKAA</sequence>
<dbReference type="PROSITE" id="PS01153">
    <property type="entry name" value="NOL1_NOP2_SUN"/>
    <property type="match status" value="1"/>
</dbReference>
<dbReference type="InterPro" id="IPR035926">
    <property type="entry name" value="NusB-like_sf"/>
</dbReference>
<evidence type="ECO:0000313" key="17">
    <source>
        <dbReference type="Proteomes" id="UP000295293"/>
    </source>
</evidence>
<dbReference type="InterPro" id="IPR004573">
    <property type="entry name" value="rRNA_ssu_MeTfrase_B"/>
</dbReference>
<organism evidence="16 17">
    <name type="scientific">Tahibacter aquaticus</name>
    <dbReference type="NCBI Taxonomy" id="520092"/>
    <lineage>
        <taxon>Bacteria</taxon>
        <taxon>Pseudomonadati</taxon>
        <taxon>Pseudomonadota</taxon>
        <taxon>Gammaproteobacteria</taxon>
        <taxon>Lysobacterales</taxon>
        <taxon>Rhodanobacteraceae</taxon>
        <taxon>Tahibacter</taxon>
    </lineage>
</organism>
<dbReference type="PANTHER" id="PTHR22807:SF61">
    <property type="entry name" value="NOL1_NOP2_SUN FAMILY PROTEIN _ ANTITERMINATION NUSB DOMAIN-CONTAINING PROTEIN"/>
    <property type="match status" value="1"/>
</dbReference>
<dbReference type="InterPro" id="IPR023267">
    <property type="entry name" value="RCMT"/>
</dbReference>
<evidence type="ECO:0000256" key="3">
    <source>
        <dbReference type="ARBA" id="ARBA00007494"/>
    </source>
</evidence>
<proteinExistence type="inferred from homology"/>
<comment type="catalytic activity">
    <reaction evidence="13">
        <text>cytidine(967) in 16S rRNA + S-adenosyl-L-methionine = 5-methylcytidine(967) in 16S rRNA + S-adenosyl-L-homocysteine + H(+)</text>
        <dbReference type="Rhea" id="RHEA:42748"/>
        <dbReference type="Rhea" id="RHEA-COMP:10219"/>
        <dbReference type="Rhea" id="RHEA-COMP:10220"/>
        <dbReference type="ChEBI" id="CHEBI:15378"/>
        <dbReference type="ChEBI" id="CHEBI:57856"/>
        <dbReference type="ChEBI" id="CHEBI:59789"/>
        <dbReference type="ChEBI" id="CHEBI:74483"/>
        <dbReference type="ChEBI" id="CHEBI:82748"/>
        <dbReference type="EC" id="2.1.1.176"/>
    </reaction>
</comment>
<dbReference type="Pfam" id="PF01029">
    <property type="entry name" value="NusB"/>
    <property type="match status" value="1"/>
</dbReference>
<dbReference type="GO" id="GO:0070475">
    <property type="term" value="P:rRNA base methylation"/>
    <property type="evidence" value="ECO:0007669"/>
    <property type="project" value="TreeGrafter"/>
</dbReference>
<dbReference type="PROSITE" id="PS51686">
    <property type="entry name" value="SAM_MT_RSMB_NOP"/>
    <property type="match status" value="1"/>
</dbReference>
<keyword evidence="17" id="KW-1185">Reference proteome</keyword>
<keyword evidence="5" id="KW-0963">Cytoplasm</keyword>
<dbReference type="GO" id="GO:0006355">
    <property type="term" value="P:regulation of DNA-templated transcription"/>
    <property type="evidence" value="ECO:0007669"/>
    <property type="project" value="InterPro"/>
</dbReference>
<dbReference type="InterPro" id="IPR029063">
    <property type="entry name" value="SAM-dependent_MTases_sf"/>
</dbReference>
<evidence type="ECO:0000256" key="7">
    <source>
        <dbReference type="ARBA" id="ARBA00022603"/>
    </source>
</evidence>
<evidence type="ECO:0000256" key="13">
    <source>
        <dbReference type="ARBA" id="ARBA00047283"/>
    </source>
</evidence>
<feature type="binding site" evidence="14">
    <location>
        <begin position="253"/>
        <end position="259"/>
    </location>
    <ligand>
        <name>S-adenosyl-L-methionine</name>
        <dbReference type="ChEBI" id="CHEBI:59789"/>
    </ligand>
</feature>
<name>A0A4R6YV26_9GAMM</name>
<comment type="function">
    <text evidence="1">Specifically methylates the cytosine at position 967 (m5C967) of 16S rRNA.</text>
</comment>
<dbReference type="PANTHER" id="PTHR22807">
    <property type="entry name" value="NOP2 YEAST -RELATED NOL1/NOP2/FMU SUN DOMAIN-CONTAINING"/>
    <property type="match status" value="1"/>
</dbReference>
<evidence type="ECO:0000256" key="2">
    <source>
        <dbReference type="ARBA" id="ARBA00004496"/>
    </source>
</evidence>
<dbReference type="CDD" id="cd02440">
    <property type="entry name" value="AdoMet_MTases"/>
    <property type="match status" value="1"/>
</dbReference>
<evidence type="ECO:0000256" key="6">
    <source>
        <dbReference type="ARBA" id="ARBA00022552"/>
    </source>
</evidence>
<reference evidence="16 17" key="1">
    <citation type="submission" date="2019-03" db="EMBL/GenBank/DDBJ databases">
        <title>Genomic Encyclopedia of Type Strains, Phase IV (KMG-IV): sequencing the most valuable type-strain genomes for metagenomic binning, comparative biology and taxonomic classification.</title>
        <authorList>
            <person name="Goeker M."/>
        </authorList>
    </citation>
    <scope>NUCLEOTIDE SEQUENCE [LARGE SCALE GENOMIC DNA]</scope>
    <source>
        <strain evidence="16 17">DSM 21667</strain>
    </source>
</reference>
<dbReference type="GO" id="GO:0009383">
    <property type="term" value="F:rRNA (cytosine-C5-)-methyltransferase activity"/>
    <property type="evidence" value="ECO:0007669"/>
    <property type="project" value="TreeGrafter"/>
</dbReference>
<dbReference type="InterPro" id="IPR001678">
    <property type="entry name" value="MeTrfase_RsmB-F_NOP2_dom"/>
</dbReference>
<dbReference type="Proteomes" id="UP000295293">
    <property type="component" value="Unassembled WGS sequence"/>
</dbReference>
<evidence type="ECO:0000256" key="14">
    <source>
        <dbReference type="PROSITE-ProRule" id="PRU01023"/>
    </source>
</evidence>
<dbReference type="AlphaFoldDB" id="A0A4R6YV26"/>
<keyword evidence="8 14" id="KW-0808">Transferase</keyword>
<dbReference type="Pfam" id="PF22458">
    <property type="entry name" value="RsmF-B_ferredox"/>
    <property type="match status" value="1"/>
</dbReference>
<evidence type="ECO:0000256" key="5">
    <source>
        <dbReference type="ARBA" id="ARBA00022490"/>
    </source>
</evidence>
<dbReference type="InterPro" id="IPR054728">
    <property type="entry name" value="RsmB-like_ferredoxin"/>
</dbReference>
<evidence type="ECO:0000256" key="4">
    <source>
        <dbReference type="ARBA" id="ARBA00012140"/>
    </source>
</evidence>
<dbReference type="SUPFAM" id="SSF48013">
    <property type="entry name" value="NusB-like"/>
    <property type="match status" value="1"/>
</dbReference>
<feature type="binding site" evidence="14">
    <location>
        <position position="301"/>
    </location>
    <ligand>
        <name>S-adenosyl-L-methionine</name>
        <dbReference type="ChEBI" id="CHEBI:59789"/>
    </ligand>
</feature>
<comment type="subcellular location">
    <subcellularLocation>
        <location evidence="2">Cytoplasm</location>
    </subcellularLocation>
</comment>
<comment type="similarity">
    <text evidence="3 14">Belongs to the class I-like SAM-binding methyltransferase superfamily. RsmB/NOP family.</text>
</comment>
<evidence type="ECO:0000259" key="15">
    <source>
        <dbReference type="PROSITE" id="PS51686"/>
    </source>
</evidence>
<dbReference type="NCBIfam" id="NF008149">
    <property type="entry name" value="PRK10901.1"/>
    <property type="match status" value="1"/>
</dbReference>
<dbReference type="Gene3D" id="1.10.940.10">
    <property type="entry name" value="NusB-like"/>
    <property type="match status" value="1"/>
</dbReference>
<evidence type="ECO:0000256" key="9">
    <source>
        <dbReference type="ARBA" id="ARBA00022691"/>
    </source>
</evidence>
<dbReference type="Gene3D" id="3.40.50.150">
    <property type="entry name" value="Vaccinia Virus protein VP39"/>
    <property type="match status" value="1"/>
</dbReference>
<dbReference type="GO" id="GO:0003723">
    <property type="term" value="F:RNA binding"/>
    <property type="evidence" value="ECO:0007669"/>
    <property type="project" value="UniProtKB-UniRule"/>
</dbReference>
<dbReference type="RefSeq" id="WP_133819341.1">
    <property type="nucleotide sequence ID" value="NZ_SNZH01000008.1"/>
</dbReference>
<dbReference type="OrthoDB" id="9810297at2"/>
<dbReference type="SUPFAM" id="SSF53335">
    <property type="entry name" value="S-adenosyl-L-methionine-dependent methyltransferases"/>
    <property type="match status" value="1"/>
</dbReference>
<dbReference type="GO" id="GO:0005829">
    <property type="term" value="C:cytosol"/>
    <property type="evidence" value="ECO:0007669"/>
    <property type="project" value="TreeGrafter"/>
</dbReference>
<feature type="domain" description="SAM-dependent MTase RsmB/NOP-type" evidence="15">
    <location>
        <begin position="163"/>
        <end position="432"/>
    </location>
</feature>
<comment type="caution">
    <text evidence="16">The sequence shown here is derived from an EMBL/GenBank/DDBJ whole genome shotgun (WGS) entry which is preliminary data.</text>
</comment>
<feature type="binding site" evidence="14">
    <location>
        <position position="320"/>
    </location>
    <ligand>
        <name>S-adenosyl-L-methionine</name>
        <dbReference type="ChEBI" id="CHEBI:59789"/>
    </ligand>
</feature>